<evidence type="ECO:0000256" key="1">
    <source>
        <dbReference type="SAM" id="Phobius"/>
    </source>
</evidence>
<name>A8I760_AZOC5</name>
<proteinExistence type="predicted"/>
<keyword evidence="1" id="KW-0812">Transmembrane</keyword>
<evidence type="ECO:0000313" key="3">
    <source>
        <dbReference type="Proteomes" id="UP000000270"/>
    </source>
</evidence>
<keyword evidence="1" id="KW-0472">Membrane</keyword>
<dbReference type="RefSeq" id="WP_012170610.1">
    <property type="nucleotide sequence ID" value="NC_009937.1"/>
</dbReference>
<feature type="transmembrane region" description="Helical" evidence="1">
    <location>
        <begin position="111"/>
        <end position="134"/>
    </location>
</feature>
<keyword evidence="1" id="KW-1133">Transmembrane helix</keyword>
<sequence length="152" mass="15731">MALLLPPLSGLLFGLGLVVSGMADPAKVLNFLDVAGTWDPSLAFVMGGAVIVATIGFRLALRQPHPWVAPRFHMPTARQIDARVIVGPAIFGIGWGLSGICPGPALTSLTLGAPGVLVFVPAMFAGMALARWLAGRSHPSTAQGTDALKTRP</sequence>
<reference evidence="2 3" key="3">
    <citation type="journal article" date="2008" name="BMC Genomics">
        <title>The genome of the versatile nitrogen fixer Azorhizobium caulinodans ORS571.</title>
        <authorList>
            <person name="Lee KB."/>
            <person name="Backer P.D."/>
            <person name="Aono T."/>
            <person name="Liu CT."/>
            <person name="Suzuki S."/>
            <person name="Suzuki T."/>
            <person name="Kaneko T."/>
            <person name="Yamada M."/>
            <person name="Tabata S."/>
            <person name="Kupfer D.M."/>
            <person name="Najar F.Z."/>
            <person name="Wiley G.B."/>
            <person name="Roe B."/>
            <person name="Binnewies T.T."/>
            <person name="Ussery D.W."/>
            <person name="D'Haeze W."/>
            <person name="Herder J.D."/>
            <person name="Gevers D."/>
            <person name="Vereecke D."/>
            <person name="Holsters M."/>
            <person name="Oyaizu H."/>
        </authorList>
    </citation>
    <scope>NUCLEOTIDE SEQUENCE [LARGE SCALE GENOMIC DNA]</scope>
    <source>
        <strain evidence="3">ATCC 43989 / DSM 5975 / JCM 20966 / LMG 6465 / NBRC 14845 / NCIMB 13405 / ORS 571</strain>
    </source>
</reference>
<dbReference type="Pfam" id="PF20398">
    <property type="entry name" value="DUF6691"/>
    <property type="match status" value="1"/>
</dbReference>
<reference evidence="2 3" key="6">
    <citation type="journal article" date="2011" name="Appl. Environ. Microbiol.">
        <title>Involvement of the azorhizobial chromosome partition gene (parA) in the onset of bacteroid differentiation during Sesbania rostrata stem nodule development.</title>
        <authorList>
            <person name="Liu CT."/>
            <person name="Lee KB."/>
            <person name="Wang YS."/>
            <person name="Peng MH."/>
            <person name="Lee KT."/>
            <person name="Suzuki S."/>
            <person name="Suzuki T."/>
            <person name="Oyaizu H."/>
        </authorList>
    </citation>
    <scope>NUCLEOTIDE SEQUENCE [LARGE SCALE GENOMIC DNA]</scope>
    <source>
        <strain evidence="3">ATCC 43989 / DSM 5975 / JCM 20966 / LMG 6465 / NBRC 14845 / NCIMB 13405 / ORS 571</strain>
    </source>
</reference>
<reference evidence="3" key="2">
    <citation type="submission" date="2007-04" db="EMBL/GenBank/DDBJ databases">
        <title>Complete genome sequence of the nitrogen-fixing bacterium Azorhizobium caulinodans ORS571.</title>
        <authorList>
            <person name="Lee K.B."/>
            <person name="Backer P.D."/>
            <person name="Aono T."/>
            <person name="Liu C.T."/>
            <person name="Suzuki S."/>
            <person name="Suzuki T."/>
            <person name="Kaneko T."/>
            <person name="Yamada M."/>
            <person name="Tabata S."/>
            <person name="Kupfer D.M."/>
            <person name="Najar F.Z."/>
            <person name="Wiley G.B."/>
            <person name="Roe B."/>
            <person name="Binnewies T."/>
            <person name="Ussery D."/>
            <person name="Vereecke D."/>
            <person name="Gevers D."/>
            <person name="Holsters M."/>
            <person name="Oyaizu H."/>
        </authorList>
    </citation>
    <scope>NUCLEOTIDE SEQUENCE [LARGE SCALE GENOMIC DNA]</scope>
    <source>
        <strain evidence="3">ATCC 43989 / DSM 5975 / JCM 20966 / LMG 6465 / NBRC 14845 / NCIMB 13405 / ORS 571</strain>
    </source>
</reference>
<gene>
    <name evidence="2" type="ordered locus">AZC_2083</name>
</gene>
<dbReference type="KEGG" id="azc:AZC_2083"/>
<keyword evidence="3" id="KW-1185">Reference proteome</keyword>
<reference evidence="2 3" key="1">
    <citation type="journal article" date="2007" name="Appl. Environ. Microbiol.">
        <title>Rhizobial factors required for stem nodule maturation and maintenance in Sesbania rostrata-Azorhizobium caulinodans ORS571 symbiosis.</title>
        <authorList>
            <person name="Suzuki S."/>
            <person name="Aono T."/>
            <person name="Lee KB."/>
            <person name="Suzuki T."/>
            <person name="Liu CT."/>
            <person name="Miwa H."/>
            <person name="Wakao S."/>
            <person name="Iki T."/>
            <person name="Oyaizu H."/>
        </authorList>
    </citation>
    <scope>NUCLEOTIDE SEQUENCE [LARGE SCALE GENOMIC DNA]</scope>
    <source>
        <strain evidence="3">ATCC 43989 / DSM 5975 / JCM 20966 / LMG 6465 / NBRC 14845 / NCIMB 13405 / ORS 571</strain>
    </source>
</reference>
<dbReference type="HOGENOM" id="CLU_037802_2_1_5"/>
<dbReference type="STRING" id="438753.AZC_2083"/>
<dbReference type="Proteomes" id="UP000000270">
    <property type="component" value="Chromosome"/>
</dbReference>
<dbReference type="InterPro" id="IPR046513">
    <property type="entry name" value="DUF6691"/>
</dbReference>
<organism evidence="2 3">
    <name type="scientific">Azorhizobium caulinodans (strain ATCC 43989 / DSM 5975 / JCM 20966 / LMG 6465 / NBRC 14845 / NCIMB 13405 / ORS 571)</name>
    <dbReference type="NCBI Taxonomy" id="438753"/>
    <lineage>
        <taxon>Bacteria</taxon>
        <taxon>Pseudomonadati</taxon>
        <taxon>Pseudomonadota</taxon>
        <taxon>Alphaproteobacteria</taxon>
        <taxon>Hyphomicrobiales</taxon>
        <taxon>Xanthobacteraceae</taxon>
        <taxon>Azorhizobium</taxon>
    </lineage>
</organism>
<evidence type="ECO:0000313" key="2">
    <source>
        <dbReference type="EMBL" id="BAF88081.1"/>
    </source>
</evidence>
<feature type="transmembrane region" description="Helical" evidence="1">
    <location>
        <begin position="42"/>
        <end position="61"/>
    </location>
</feature>
<dbReference type="eggNOG" id="COG2391">
    <property type="taxonomic scope" value="Bacteria"/>
</dbReference>
<accession>A8I760</accession>
<reference evidence="2 3" key="5">
    <citation type="journal article" date="2010" name="Appl. Environ. Microbiol.">
        <title>phrR-like gene praR of Azorhizobium caulinodans ORS571 is essential for symbiosis with Sesbania rostrata and is involved in expression of reb genes.</title>
        <authorList>
            <person name="Akiba N."/>
            <person name="Aono T."/>
            <person name="Toyazaki H."/>
            <person name="Sato S."/>
            <person name="Oyaizu H."/>
        </authorList>
    </citation>
    <scope>NUCLEOTIDE SEQUENCE [LARGE SCALE GENOMIC DNA]</scope>
    <source>
        <strain evidence="3">ATCC 43989 / DSM 5975 / JCM 20966 / LMG 6465 / NBRC 14845 / NCIMB 13405 / ORS 571</strain>
    </source>
</reference>
<dbReference type="AlphaFoldDB" id="A8I760"/>
<reference evidence="2 3" key="4">
    <citation type="journal article" date="2009" name="Appl. Environ. Microbiol.">
        <title>Comparative genome-wide transcriptional profiling of Azorhizobium caulinodans ORS571 grown under free-living and symbiotic conditions.</title>
        <authorList>
            <person name="Tsukada S."/>
            <person name="Aono T."/>
            <person name="Akiba N."/>
            <person name="Lee KB."/>
            <person name="Liu CT."/>
            <person name="Toyazaki H."/>
            <person name="Oyaizu H."/>
        </authorList>
    </citation>
    <scope>NUCLEOTIDE SEQUENCE [LARGE SCALE GENOMIC DNA]</scope>
    <source>
        <strain evidence="3">ATCC 43989 / DSM 5975 / JCM 20966 / LMG 6465 / NBRC 14845 / NCIMB 13405 / ORS 571</strain>
    </source>
</reference>
<dbReference type="EMBL" id="AP009384">
    <property type="protein sequence ID" value="BAF88081.1"/>
    <property type="molecule type" value="Genomic_DNA"/>
</dbReference>
<feature type="transmembrane region" description="Helical" evidence="1">
    <location>
        <begin position="82"/>
        <end position="105"/>
    </location>
</feature>
<protein>
    <submittedName>
        <fullName evidence="2">YeeE/YedE family protein</fullName>
    </submittedName>
</protein>